<dbReference type="Pfam" id="PF06350">
    <property type="entry name" value="HSL_N"/>
    <property type="match status" value="1"/>
</dbReference>
<dbReference type="Gene3D" id="3.40.50.1820">
    <property type="entry name" value="alpha/beta hydrolase"/>
    <property type="match status" value="1"/>
</dbReference>
<dbReference type="SUPFAM" id="SSF53474">
    <property type="entry name" value="alpha/beta-Hydrolases"/>
    <property type="match status" value="1"/>
</dbReference>
<reference evidence="4 5" key="1">
    <citation type="journal article" date="2013" name="Nature">
        <title>Insights into bilaterian evolution from three spiralian genomes.</title>
        <authorList>
            <person name="Simakov O."/>
            <person name="Marletaz F."/>
            <person name="Cho S.J."/>
            <person name="Edsinger-Gonzales E."/>
            <person name="Havlak P."/>
            <person name="Hellsten U."/>
            <person name="Kuo D.H."/>
            <person name="Larsson T."/>
            <person name="Lv J."/>
            <person name="Arendt D."/>
            <person name="Savage R."/>
            <person name="Osoegawa K."/>
            <person name="de Jong P."/>
            <person name="Grimwood J."/>
            <person name="Chapman J.A."/>
            <person name="Shapiro H."/>
            <person name="Aerts A."/>
            <person name="Otillar R.P."/>
            <person name="Terry A.Y."/>
            <person name="Boore J.L."/>
            <person name="Grigoriev I.V."/>
            <person name="Lindberg D.R."/>
            <person name="Seaver E.C."/>
            <person name="Weisblat D.A."/>
            <person name="Putnam N.H."/>
            <person name="Rokhsar D.S."/>
        </authorList>
    </citation>
    <scope>NUCLEOTIDE SEQUENCE [LARGE SCALE GENOMIC DNA]</scope>
</reference>
<feature type="domain" description="Hormone-sensitive lipase N-terminal" evidence="2">
    <location>
        <begin position="2"/>
        <end position="297"/>
    </location>
</feature>
<evidence type="ECO:0000259" key="2">
    <source>
        <dbReference type="Pfam" id="PF06350"/>
    </source>
</evidence>
<dbReference type="Proteomes" id="UP000030746">
    <property type="component" value="Unassembled WGS sequence"/>
</dbReference>
<dbReference type="GO" id="GO:0004771">
    <property type="term" value="F:sterol ester esterase activity"/>
    <property type="evidence" value="ECO:0007669"/>
    <property type="project" value="TreeGrafter"/>
</dbReference>
<accession>V4A7L6</accession>
<dbReference type="OMA" id="CKETQFA"/>
<feature type="domain" description="Alpha/beta hydrolase fold-3" evidence="3">
    <location>
        <begin position="329"/>
        <end position="448"/>
    </location>
</feature>
<dbReference type="GO" id="GO:0019433">
    <property type="term" value="P:triglyceride catabolic process"/>
    <property type="evidence" value="ECO:0007669"/>
    <property type="project" value="TreeGrafter"/>
</dbReference>
<dbReference type="CTD" id="20230930"/>
<dbReference type="InterPro" id="IPR029058">
    <property type="entry name" value="AB_hydrolase_fold"/>
</dbReference>
<proteinExistence type="predicted"/>
<dbReference type="Pfam" id="PF07859">
    <property type="entry name" value="Abhydrolase_3"/>
    <property type="match status" value="2"/>
</dbReference>
<evidence type="ECO:0000256" key="1">
    <source>
        <dbReference type="SAM" id="MobiDB-lite"/>
    </source>
</evidence>
<organism evidence="4 5">
    <name type="scientific">Lottia gigantea</name>
    <name type="common">Giant owl limpet</name>
    <dbReference type="NCBI Taxonomy" id="225164"/>
    <lineage>
        <taxon>Eukaryota</taxon>
        <taxon>Metazoa</taxon>
        <taxon>Spiralia</taxon>
        <taxon>Lophotrochozoa</taxon>
        <taxon>Mollusca</taxon>
        <taxon>Gastropoda</taxon>
        <taxon>Patellogastropoda</taxon>
        <taxon>Lottioidea</taxon>
        <taxon>Lottiidae</taxon>
        <taxon>Lottia</taxon>
    </lineage>
</organism>
<keyword evidence="5" id="KW-1185">Reference proteome</keyword>
<feature type="region of interest" description="Disordered" evidence="1">
    <location>
        <begin position="497"/>
        <end position="523"/>
    </location>
</feature>
<gene>
    <name evidence="4" type="ORF">LOTGIDRAFT_113239</name>
</gene>
<evidence type="ECO:0008006" key="6">
    <source>
        <dbReference type="Google" id="ProtNLM"/>
    </source>
</evidence>
<dbReference type="GO" id="GO:0005829">
    <property type="term" value="C:cytosol"/>
    <property type="evidence" value="ECO:0007669"/>
    <property type="project" value="TreeGrafter"/>
</dbReference>
<dbReference type="PANTHER" id="PTHR23025">
    <property type="entry name" value="TRIACYLGLYCEROL LIPASE"/>
    <property type="match status" value="1"/>
</dbReference>
<protein>
    <recommendedName>
        <fullName evidence="6">Hormone-sensitive lipase</fullName>
    </recommendedName>
</protein>
<name>V4A7L6_LOTGI</name>
<dbReference type="RefSeq" id="XP_009049378.1">
    <property type="nucleotide sequence ID" value="XM_009051130.1"/>
</dbReference>
<dbReference type="GO" id="GO:0004806">
    <property type="term" value="F:triacylglycerol lipase activity"/>
    <property type="evidence" value="ECO:0007669"/>
    <property type="project" value="TreeGrafter"/>
</dbReference>
<dbReference type="KEGG" id="lgi:LOTGIDRAFT_113239"/>
<dbReference type="EMBL" id="KB200869">
    <property type="protein sequence ID" value="ESO99938.1"/>
    <property type="molecule type" value="Genomic_DNA"/>
</dbReference>
<evidence type="ECO:0000313" key="5">
    <source>
        <dbReference type="Proteomes" id="UP000030746"/>
    </source>
</evidence>
<evidence type="ECO:0000259" key="3">
    <source>
        <dbReference type="Pfam" id="PF07859"/>
    </source>
</evidence>
<sequence>MEYFQSGTQSQHAKFHVEFCNLYEYLDLGIEPCVMALLPRLNEYDFSPQTKGHGYRSLLRIVQKCCLSLIQLSRHITVNRDSILFRRAYYLKELEAYVQTVGQLRACLYYAQQVMNYCQEGSLFADEETLDHQVADKLMMEFEMLNQDCFYGRCLGFQFCESMQRPLQMVAIAMASFSEGYQETSQFMQLASTVFNSGKYIMNPDLRGKQVVNVTRSADVKFCKAFWGIPESDLLQQLPSWVCPYVEVDEVLQLGPDSFEMMLEDGTDTVMITPPCAHTGPSSVKVRLISYNLRDGQVHGISHLFHMKPNTKNKSGKPQIAKPKSPGLLIHCHGGGFVAQSSKSHEVYLRHWARDIGVPILSIDYSLAPEFPFPRALEECFYAYSWALQNYDKLGSTGKTILLAGDSAGGNLMISTAMRAASFGIRPPDGLLTVYPVVLARYTPSPARLMALMDPLLPVGILSRCLADVPHSYLNSAVSKSETSNITKVKSNLTLPLPRTRSVPSFQENRPRPGSMSPSDFARHRSISNSPLKAVRSIPIVKNPYMSPLLAPDELLKGLPDICIVGCHLDPLLDDSVMFAKKLKKLGKKVELELIDDLPHGFLNFSMASKDAKKASDNIIVKLRDMFKMDYITPKTNTPV</sequence>
<dbReference type="STRING" id="225164.V4A7L6"/>
<dbReference type="InterPro" id="IPR013094">
    <property type="entry name" value="AB_hydrolase_3"/>
</dbReference>
<dbReference type="InterPro" id="IPR010468">
    <property type="entry name" value="HSL_N"/>
</dbReference>
<dbReference type="HOGENOM" id="CLU_010288_1_0_1"/>
<dbReference type="GO" id="GO:0008203">
    <property type="term" value="P:cholesterol metabolic process"/>
    <property type="evidence" value="ECO:0007669"/>
    <property type="project" value="InterPro"/>
</dbReference>
<dbReference type="AlphaFoldDB" id="V4A7L6"/>
<evidence type="ECO:0000313" key="4">
    <source>
        <dbReference type="EMBL" id="ESO99938.1"/>
    </source>
</evidence>
<dbReference type="GeneID" id="20230930"/>
<feature type="domain" description="Alpha/beta hydrolase fold-3" evidence="3">
    <location>
        <begin position="542"/>
        <end position="603"/>
    </location>
</feature>
<dbReference type="OrthoDB" id="408631at2759"/>
<dbReference type="PANTHER" id="PTHR23025:SF3">
    <property type="entry name" value="HORMONE-SENSITIVE LIPASE"/>
    <property type="match status" value="1"/>
</dbReference>